<comment type="caution">
    <text evidence="2">The sequence shown here is derived from an EMBL/GenBank/DDBJ whole genome shotgun (WGS) entry which is preliminary data.</text>
</comment>
<dbReference type="EMBL" id="JAIVFL010000001">
    <property type="protein sequence ID" value="MCI4674187.1"/>
    <property type="molecule type" value="Genomic_DNA"/>
</dbReference>
<evidence type="ECO:0000313" key="3">
    <source>
        <dbReference type="Proteomes" id="UP001139068"/>
    </source>
</evidence>
<dbReference type="Pfam" id="PF00934">
    <property type="entry name" value="PE"/>
    <property type="match status" value="1"/>
</dbReference>
<proteinExistence type="predicted"/>
<accession>A0ABS9YSJ7</accession>
<dbReference type="Proteomes" id="UP001139068">
    <property type="component" value="Unassembled WGS sequence"/>
</dbReference>
<sequence>MVMNVNAAAIGTSAATETGISAEMGSATAAASAALVGVMPMGADLDSAEFAAALNAAGASYIGTAIEHLANRGMFAGAQDLAAATYTATDVINNAALGLA</sequence>
<evidence type="ECO:0000313" key="2">
    <source>
        <dbReference type="EMBL" id="MCI4674187.1"/>
    </source>
</evidence>
<dbReference type="RefSeq" id="WP_243070651.1">
    <property type="nucleotide sequence ID" value="NZ_JAIVFL010000001.1"/>
</dbReference>
<name>A0ABS9YSJ7_9MYCO</name>
<evidence type="ECO:0000259" key="1">
    <source>
        <dbReference type="Pfam" id="PF00934"/>
    </source>
</evidence>
<reference evidence="2" key="1">
    <citation type="journal article" date="2022" name="ISME J.">
        <title>Identification of active gaseous-alkane degraders at natural gas seeps.</title>
        <authorList>
            <person name="Farhan Ul Haque M."/>
            <person name="Hernandez M."/>
            <person name="Crombie A.T."/>
            <person name="Murrell J.C."/>
        </authorList>
    </citation>
    <scope>NUCLEOTIDE SEQUENCE</scope>
    <source>
        <strain evidence="2">ANDR5</strain>
    </source>
</reference>
<gene>
    <name evidence="2" type="ORF">K9U37_04260</name>
</gene>
<organism evidence="2 3">
    <name type="scientific">Candidatus Mycolicibacterium alkanivorans</name>
    <dbReference type="NCBI Taxonomy" id="2954114"/>
    <lineage>
        <taxon>Bacteria</taxon>
        <taxon>Bacillati</taxon>
        <taxon>Actinomycetota</taxon>
        <taxon>Actinomycetes</taxon>
        <taxon>Mycobacteriales</taxon>
        <taxon>Mycobacteriaceae</taxon>
        <taxon>Mycolicibacterium</taxon>
    </lineage>
</organism>
<feature type="domain" description="PE" evidence="1">
    <location>
        <begin position="3"/>
        <end position="92"/>
    </location>
</feature>
<protein>
    <submittedName>
        <fullName evidence="2">PE domain-containing protein</fullName>
    </submittedName>
</protein>
<keyword evidence="3" id="KW-1185">Reference proteome</keyword>
<dbReference type="InterPro" id="IPR000084">
    <property type="entry name" value="PE-PGRS_N"/>
</dbReference>
<dbReference type="Gene3D" id="1.10.287.850">
    <property type="entry name" value="HP0062-like domain"/>
    <property type="match status" value="1"/>
</dbReference>